<dbReference type="PANTHER" id="PTHR45826">
    <property type="entry name" value="POLYAMINE TRANSPORTER PUT1"/>
    <property type="match status" value="1"/>
</dbReference>
<dbReference type="GO" id="GO:0015203">
    <property type="term" value="F:polyamine transmembrane transporter activity"/>
    <property type="evidence" value="ECO:0007669"/>
    <property type="project" value="UniProtKB-ARBA"/>
</dbReference>
<evidence type="ECO:0000256" key="10">
    <source>
        <dbReference type="SAM" id="Phobius"/>
    </source>
</evidence>
<name>A0A8T2ZZH0_POPDE</name>
<dbReference type="InterPro" id="IPR044566">
    <property type="entry name" value="RMV1-like"/>
</dbReference>
<evidence type="ECO:0000256" key="3">
    <source>
        <dbReference type="ARBA" id="ARBA00022475"/>
    </source>
</evidence>
<sequence length="429" mass="47508">MSSINLETTSETSPKAPDTLQELPITTTAKKFPKKLTLVPLIFLIYFEVAGGPYGEEPAVQAAGPLYALLGFLIFPFIWSIPEALITAELSTAYPGNGGFVIWAERAFGPFCGSLMGSWKFLSGVINIAAFPVLCIDYMEKVVPALESVMSLIAIPKIHPHRWISFGQKGVKKDWTLFFNTLFWNLNFWDNVSTLAGEVDAPRKTFPMALLVAVIFTCVSYLIPLFAVTGAVSVDQSLWESGFHATAAEMIAGKWLKYWIEVGAVLSAIGLYEAQLSSSAYQLLGMADLGFVPNFFAIRSKRFNTPWVGILLSTLITIGVSYMTFTDIISSANFLYSLGMLLEFASFIWLRKKLPGLKRPYRIPMRLPGLIVMCLVPSAFLVLIMAIATKTVYLVSGLMTVGAIGFYFFMNFCKTEQWFKFSSGEVIED</sequence>
<evidence type="ECO:0000256" key="7">
    <source>
        <dbReference type="ARBA" id="ARBA00023136"/>
    </source>
</evidence>
<comment type="caution">
    <text evidence="11">The sequence shown here is derived from an EMBL/GenBank/DDBJ whole genome shotgun (WGS) entry which is preliminary data.</text>
</comment>
<gene>
    <name evidence="11" type="ORF">H0E87_003585</name>
</gene>
<reference evidence="11" key="1">
    <citation type="journal article" date="2021" name="J. Hered.">
        <title>Genome Assembly of Salicaceae Populus deltoides (Eastern Cottonwood) I-69 Based on Nanopore Sequencing and Hi-C Technologies.</title>
        <authorList>
            <person name="Bai S."/>
            <person name="Wu H."/>
            <person name="Zhang J."/>
            <person name="Pan Z."/>
            <person name="Zhao W."/>
            <person name="Li Z."/>
            <person name="Tong C."/>
        </authorList>
    </citation>
    <scope>NUCLEOTIDE SEQUENCE</scope>
    <source>
        <tissue evidence="11">Leaf</tissue>
    </source>
</reference>
<feature type="transmembrane region" description="Helical" evidence="10">
    <location>
        <begin position="370"/>
        <end position="388"/>
    </location>
</feature>
<dbReference type="GO" id="GO:0005886">
    <property type="term" value="C:plasma membrane"/>
    <property type="evidence" value="ECO:0007669"/>
    <property type="project" value="UniProtKB-SubCell"/>
</dbReference>
<feature type="transmembrane region" description="Helical" evidence="10">
    <location>
        <begin position="394"/>
        <end position="413"/>
    </location>
</feature>
<dbReference type="Proteomes" id="UP000807159">
    <property type="component" value="Chromosome 1"/>
</dbReference>
<dbReference type="PANTHER" id="PTHR45826:SF8">
    <property type="entry name" value="CATIONIC AMINO ACID TRANSPORTER"/>
    <property type="match status" value="1"/>
</dbReference>
<feature type="transmembrane region" description="Helical" evidence="10">
    <location>
        <begin position="305"/>
        <end position="325"/>
    </location>
</feature>
<keyword evidence="2" id="KW-0813">Transport</keyword>
<evidence type="ECO:0000313" key="12">
    <source>
        <dbReference type="Proteomes" id="UP000807159"/>
    </source>
</evidence>
<dbReference type="GO" id="GO:0015293">
    <property type="term" value="F:symporter activity"/>
    <property type="evidence" value="ECO:0007669"/>
    <property type="project" value="UniProtKB-KW"/>
</dbReference>
<comment type="subcellular location">
    <subcellularLocation>
        <location evidence="1">Cell membrane</location>
        <topology evidence="1">Multi-pass membrane protein</topology>
    </subcellularLocation>
</comment>
<evidence type="ECO:0000256" key="6">
    <source>
        <dbReference type="ARBA" id="ARBA00022989"/>
    </source>
</evidence>
<dbReference type="Pfam" id="PF13520">
    <property type="entry name" value="AA_permease_2"/>
    <property type="match status" value="2"/>
</dbReference>
<keyword evidence="4 10" id="KW-0812">Transmembrane</keyword>
<evidence type="ECO:0000256" key="8">
    <source>
        <dbReference type="ARBA" id="ARBA00024041"/>
    </source>
</evidence>
<dbReference type="InterPro" id="IPR002293">
    <property type="entry name" value="AA/rel_permease1"/>
</dbReference>
<evidence type="ECO:0000256" key="5">
    <source>
        <dbReference type="ARBA" id="ARBA00022847"/>
    </source>
</evidence>
<dbReference type="AlphaFoldDB" id="A0A8T2ZZH0"/>
<feature type="transmembrane region" description="Helical" evidence="10">
    <location>
        <begin position="280"/>
        <end position="298"/>
    </location>
</feature>
<dbReference type="EMBL" id="JACEGQ020000001">
    <property type="protein sequence ID" value="KAH8522974.1"/>
    <property type="molecule type" value="Genomic_DNA"/>
</dbReference>
<evidence type="ECO:0000313" key="11">
    <source>
        <dbReference type="EMBL" id="KAH8522974.1"/>
    </source>
</evidence>
<keyword evidence="6 10" id="KW-1133">Transmembrane helix</keyword>
<feature type="region of interest" description="Disordered" evidence="9">
    <location>
        <begin position="1"/>
        <end position="20"/>
    </location>
</feature>
<feature type="transmembrane region" description="Helical" evidence="10">
    <location>
        <begin position="331"/>
        <end position="350"/>
    </location>
</feature>
<evidence type="ECO:0000256" key="2">
    <source>
        <dbReference type="ARBA" id="ARBA00022448"/>
    </source>
</evidence>
<keyword evidence="12" id="KW-1185">Reference proteome</keyword>
<protein>
    <submittedName>
        <fullName evidence="11">Uncharacterized protein</fullName>
    </submittedName>
</protein>
<keyword evidence="7 10" id="KW-0472">Membrane</keyword>
<proteinExistence type="inferred from homology"/>
<feature type="transmembrane region" description="Helical" evidence="10">
    <location>
        <begin position="208"/>
        <end position="234"/>
    </location>
</feature>
<dbReference type="PIRSF" id="PIRSF006060">
    <property type="entry name" value="AA_transporter"/>
    <property type="match status" value="1"/>
</dbReference>
<feature type="transmembrane region" description="Helical" evidence="10">
    <location>
        <begin position="36"/>
        <end position="54"/>
    </location>
</feature>
<evidence type="ECO:0000256" key="4">
    <source>
        <dbReference type="ARBA" id="ARBA00022692"/>
    </source>
</evidence>
<feature type="transmembrane region" description="Helical" evidence="10">
    <location>
        <begin position="66"/>
        <end position="86"/>
    </location>
</feature>
<evidence type="ECO:0000256" key="1">
    <source>
        <dbReference type="ARBA" id="ARBA00004651"/>
    </source>
</evidence>
<comment type="similarity">
    <text evidence="8">Belongs to the amino acid-polyamine-organocation (APC) superfamily. Polyamine:cation symporter (PHS) (TC 2.A.3.12) family.</text>
</comment>
<dbReference type="Gene3D" id="1.20.1740.10">
    <property type="entry name" value="Amino acid/polyamine transporter I"/>
    <property type="match status" value="2"/>
</dbReference>
<organism evidence="11 12">
    <name type="scientific">Populus deltoides</name>
    <name type="common">Eastern poplar</name>
    <name type="synonym">Eastern cottonwood</name>
    <dbReference type="NCBI Taxonomy" id="3696"/>
    <lineage>
        <taxon>Eukaryota</taxon>
        <taxon>Viridiplantae</taxon>
        <taxon>Streptophyta</taxon>
        <taxon>Embryophyta</taxon>
        <taxon>Tracheophyta</taxon>
        <taxon>Spermatophyta</taxon>
        <taxon>Magnoliopsida</taxon>
        <taxon>eudicotyledons</taxon>
        <taxon>Gunneridae</taxon>
        <taxon>Pentapetalae</taxon>
        <taxon>rosids</taxon>
        <taxon>fabids</taxon>
        <taxon>Malpighiales</taxon>
        <taxon>Salicaceae</taxon>
        <taxon>Saliceae</taxon>
        <taxon>Populus</taxon>
    </lineage>
</organism>
<keyword evidence="3" id="KW-1003">Cell membrane</keyword>
<keyword evidence="5" id="KW-0769">Symport</keyword>
<feature type="compositionally biased region" description="Polar residues" evidence="9">
    <location>
        <begin position="1"/>
        <end position="13"/>
    </location>
</feature>
<accession>A0A8T2ZZH0</accession>
<evidence type="ECO:0000256" key="9">
    <source>
        <dbReference type="SAM" id="MobiDB-lite"/>
    </source>
</evidence>